<dbReference type="SMART" id="SM00345">
    <property type="entry name" value="HTH_GNTR"/>
    <property type="match status" value="1"/>
</dbReference>
<evidence type="ECO:0000259" key="4">
    <source>
        <dbReference type="PROSITE" id="PS50949"/>
    </source>
</evidence>
<gene>
    <name evidence="5" type="ORF">GCM10011581_26200</name>
</gene>
<sequence length="243" mass="27080">MWERLAPTSIAGRVEQQIMQAINSGRYSPGDRLPPEREFAELLGVSRPTVREAIGALKARGIVEVLHGRGVFIAEPETTRELREALATQRHSIDELFAMREVLEVPAAGWAAERQDAEALRRVSDLLETMRAAAEEVPRDFDRLHQLDTRFHLAIVEAAGNKFLQQTLGVLQRILHEGMQTTLMVPGRVEAAREDHQRILDALLAGDPDAARQAALDHVRSARATALRRLAERAEDQQAARQG</sequence>
<proteinExistence type="predicted"/>
<dbReference type="PANTHER" id="PTHR43537">
    <property type="entry name" value="TRANSCRIPTIONAL REGULATOR, GNTR FAMILY"/>
    <property type="match status" value="1"/>
</dbReference>
<comment type="caution">
    <text evidence="5">The sequence shown here is derived from an EMBL/GenBank/DDBJ whole genome shotgun (WGS) entry which is preliminary data.</text>
</comment>
<dbReference type="RefSeq" id="WP_188987625.1">
    <property type="nucleotide sequence ID" value="NZ_BMMT01000008.1"/>
</dbReference>
<dbReference type="Gene3D" id="1.20.120.530">
    <property type="entry name" value="GntR ligand-binding domain-like"/>
    <property type="match status" value="1"/>
</dbReference>
<evidence type="ECO:0000313" key="6">
    <source>
        <dbReference type="Proteomes" id="UP000597989"/>
    </source>
</evidence>
<dbReference type="AlphaFoldDB" id="A0A917JW41"/>
<dbReference type="Pfam" id="PF00392">
    <property type="entry name" value="GntR"/>
    <property type="match status" value="1"/>
</dbReference>
<dbReference type="InterPro" id="IPR000524">
    <property type="entry name" value="Tscrpt_reg_HTH_GntR"/>
</dbReference>
<evidence type="ECO:0000256" key="3">
    <source>
        <dbReference type="ARBA" id="ARBA00023163"/>
    </source>
</evidence>
<keyword evidence="3" id="KW-0804">Transcription</keyword>
<feature type="domain" description="HTH gntR-type" evidence="4">
    <location>
        <begin position="8"/>
        <end position="76"/>
    </location>
</feature>
<dbReference type="InterPro" id="IPR011711">
    <property type="entry name" value="GntR_C"/>
</dbReference>
<keyword evidence="2" id="KW-0238">DNA-binding</keyword>
<protein>
    <submittedName>
        <fullName evidence="5">GntR family transcriptional regulator</fullName>
    </submittedName>
</protein>
<name>A0A917JW41_9PSEU</name>
<dbReference type="SMART" id="SM00895">
    <property type="entry name" value="FCD"/>
    <property type="match status" value="1"/>
</dbReference>
<dbReference type="SUPFAM" id="SSF46785">
    <property type="entry name" value="Winged helix' DNA-binding domain"/>
    <property type="match status" value="1"/>
</dbReference>
<dbReference type="SUPFAM" id="SSF48008">
    <property type="entry name" value="GntR ligand-binding domain-like"/>
    <property type="match status" value="1"/>
</dbReference>
<dbReference type="PROSITE" id="PS50949">
    <property type="entry name" value="HTH_GNTR"/>
    <property type="match status" value="1"/>
</dbReference>
<evidence type="ECO:0000256" key="2">
    <source>
        <dbReference type="ARBA" id="ARBA00023125"/>
    </source>
</evidence>
<keyword evidence="1" id="KW-0805">Transcription regulation</keyword>
<dbReference type="Proteomes" id="UP000597989">
    <property type="component" value="Unassembled WGS sequence"/>
</dbReference>
<evidence type="ECO:0000313" key="5">
    <source>
        <dbReference type="EMBL" id="GGI87882.1"/>
    </source>
</evidence>
<dbReference type="EMBL" id="BMMT01000008">
    <property type="protein sequence ID" value="GGI87882.1"/>
    <property type="molecule type" value="Genomic_DNA"/>
</dbReference>
<evidence type="ECO:0000256" key="1">
    <source>
        <dbReference type="ARBA" id="ARBA00023015"/>
    </source>
</evidence>
<dbReference type="PRINTS" id="PR00035">
    <property type="entry name" value="HTHGNTR"/>
</dbReference>
<dbReference type="InterPro" id="IPR036388">
    <property type="entry name" value="WH-like_DNA-bd_sf"/>
</dbReference>
<dbReference type="CDD" id="cd07377">
    <property type="entry name" value="WHTH_GntR"/>
    <property type="match status" value="1"/>
</dbReference>
<accession>A0A917JW41</accession>
<dbReference type="InterPro" id="IPR036390">
    <property type="entry name" value="WH_DNA-bd_sf"/>
</dbReference>
<dbReference type="Gene3D" id="1.10.10.10">
    <property type="entry name" value="Winged helix-like DNA-binding domain superfamily/Winged helix DNA-binding domain"/>
    <property type="match status" value="1"/>
</dbReference>
<dbReference type="GO" id="GO:0003677">
    <property type="term" value="F:DNA binding"/>
    <property type="evidence" value="ECO:0007669"/>
    <property type="project" value="UniProtKB-KW"/>
</dbReference>
<dbReference type="InterPro" id="IPR008920">
    <property type="entry name" value="TF_FadR/GntR_C"/>
</dbReference>
<dbReference type="PANTHER" id="PTHR43537:SF5">
    <property type="entry name" value="UXU OPERON TRANSCRIPTIONAL REGULATOR"/>
    <property type="match status" value="1"/>
</dbReference>
<organism evidence="5 6">
    <name type="scientific">Saccharopolyspora thermophila</name>
    <dbReference type="NCBI Taxonomy" id="89367"/>
    <lineage>
        <taxon>Bacteria</taxon>
        <taxon>Bacillati</taxon>
        <taxon>Actinomycetota</taxon>
        <taxon>Actinomycetes</taxon>
        <taxon>Pseudonocardiales</taxon>
        <taxon>Pseudonocardiaceae</taxon>
        <taxon>Saccharopolyspora</taxon>
    </lineage>
</organism>
<dbReference type="Pfam" id="PF07729">
    <property type="entry name" value="FCD"/>
    <property type="match status" value="1"/>
</dbReference>
<reference evidence="5 6" key="1">
    <citation type="journal article" date="2014" name="Int. J. Syst. Evol. Microbiol.">
        <title>Complete genome sequence of Corynebacterium casei LMG S-19264T (=DSM 44701T), isolated from a smear-ripened cheese.</title>
        <authorList>
            <consortium name="US DOE Joint Genome Institute (JGI-PGF)"/>
            <person name="Walter F."/>
            <person name="Albersmeier A."/>
            <person name="Kalinowski J."/>
            <person name="Ruckert C."/>
        </authorList>
    </citation>
    <scope>NUCLEOTIDE SEQUENCE [LARGE SCALE GENOMIC DNA]</scope>
    <source>
        <strain evidence="5 6">CGMCC 4.7206</strain>
    </source>
</reference>
<dbReference type="GO" id="GO:0003700">
    <property type="term" value="F:DNA-binding transcription factor activity"/>
    <property type="evidence" value="ECO:0007669"/>
    <property type="project" value="InterPro"/>
</dbReference>